<feature type="signal peptide" evidence="1">
    <location>
        <begin position="1"/>
        <end position="23"/>
    </location>
</feature>
<gene>
    <name evidence="2" type="ORF">Mal4_18070</name>
</gene>
<dbReference type="InterPro" id="IPR016024">
    <property type="entry name" value="ARM-type_fold"/>
</dbReference>
<sequence length="594" mass="65320" precursor="true">MIMIPRFWIACCCLFALADQATAQLSARPEAIRVQFAMYEDPELETPDIQLRLKSDLLPLWREALRRPEADYQRLTASAIAEAAEAGFPDLEPAQDDLEAVLKSEQNHLAARTAAARALIALESRDSAPLLFEVSQSLTTPIRMLVEPALAAWGFEPILPVWRDRVRDPQTSRRELVLALDGLAQAGDAQVLDNMLKIVHAAGRPADIRLAAARAAGAATDKGLEPHAGRLTDHPRATAVHRLCAVALLKRQSTQSAQQQLATLASDDNPAVAEQALGHLFAIDPAQVIPLADQAIQRPDPKVRRRGADAFVAVPDPQRVEPLASLLDDPHPDVRRSVRDDLYRLAGTDDLSDAVRRSARAVLNNDSWRGQEQAAILLGALDEETAATRLLDLLQAERPEVKIAAAWALRKLAIPETAPELFEHVQQQTKARRSGRGTDGLDEQVAHLFEALAILNFAPAEDLLREYVPKKFINGYYSRGAAIWSLGLMYAGRPDEDLVGQFVERMMDMHPTNPDVDIVYEMSATSLGRMNAESRLPEFEQRLGTVSAHDRLAYAIRWSIEQITGEPAPSPGPAIRSRAGWFLEPAAETDPVAE</sequence>
<dbReference type="SUPFAM" id="SSF48431">
    <property type="entry name" value="Lipovitellin-phosvitin complex, superhelical domain"/>
    <property type="match status" value="1"/>
</dbReference>
<keyword evidence="1" id="KW-0732">Signal</keyword>
<organism evidence="2 3">
    <name type="scientific">Maioricimonas rarisocia</name>
    <dbReference type="NCBI Taxonomy" id="2528026"/>
    <lineage>
        <taxon>Bacteria</taxon>
        <taxon>Pseudomonadati</taxon>
        <taxon>Planctomycetota</taxon>
        <taxon>Planctomycetia</taxon>
        <taxon>Planctomycetales</taxon>
        <taxon>Planctomycetaceae</taxon>
        <taxon>Maioricimonas</taxon>
    </lineage>
</organism>
<evidence type="ECO:0000313" key="3">
    <source>
        <dbReference type="Proteomes" id="UP000320496"/>
    </source>
</evidence>
<evidence type="ECO:0008006" key="4">
    <source>
        <dbReference type="Google" id="ProtNLM"/>
    </source>
</evidence>
<proteinExistence type="predicted"/>
<dbReference type="InterPro" id="IPR004155">
    <property type="entry name" value="PBS_lyase_HEAT"/>
</dbReference>
<accession>A0A517Z4T7</accession>
<dbReference type="Proteomes" id="UP000320496">
    <property type="component" value="Chromosome"/>
</dbReference>
<dbReference type="EMBL" id="CP036275">
    <property type="protein sequence ID" value="QDU37493.1"/>
    <property type="molecule type" value="Genomic_DNA"/>
</dbReference>
<dbReference type="InterPro" id="IPR011030">
    <property type="entry name" value="Lipovitellin_superhlx_dom"/>
</dbReference>
<dbReference type="InterPro" id="IPR011989">
    <property type="entry name" value="ARM-like"/>
</dbReference>
<evidence type="ECO:0000313" key="2">
    <source>
        <dbReference type="EMBL" id="QDU37493.1"/>
    </source>
</evidence>
<reference evidence="2 3" key="1">
    <citation type="submission" date="2019-02" db="EMBL/GenBank/DDBJ databases">
        <title>Deep-cultivation of Planctomycetes and their phenomic and genomic characterization uncovers novel biology.</title>
        <authorList>
            <person name="Wiegand S."/>
            <person name="Jogler M."/>
            <person name="Boedeker C."/>
            <person name="Pinto D."/>
            <person name="Vollmers J."/>
            <person name="Rivas-Marin E."/>
            <person name="Kohn T."/>
            <person name="Peeters S.H."/>
            <person name="Heuer A."/>
            <person name="Rast P."/>
            <person name="Oberbeckmann S."/>
            <person name="Bunk B."/>
            <person name="Jeske O."/>
            <person name="Meyerdierks A."/>
            <person name="Storesund J.E."/>
            <person name="Kallscheuer N."/>
            <person name="Luecker S."/>
            <person name="Lage O.M."/>
            <person name="Pohl T."/>
            <person name="Merkel B.J."/>
            <person name="Hornburger P."/>
            <person name="Mueller R.-W."/>
            <person name="Bruemmer F."/>
            <person name="Labrenz M."/>
            <person name="Spormann A.M."/>
            <person name="Op den Camp H."/>
            <person name="Overmann J."/>
            <person name="Amann R."/>
            <person name="Jetten M.S.M."/>
            <person name="Mascher T."/>
            <person name="Medema M.H."/>
            <person name="Devos D.P."/>
            <person name="Kaster A.-K."/>
            <person name="Ovreas L."/>
            <person name="Rohde M."/>
            <person name="Galperin M.Y."/>
            <person name="Jogler C."/>
        </authorList>
    </citation>
    <scope>NUCLEOTIDE SEQUENCE [LARGE SCALE GENOMIC DNA]</scope>
    <source>
        <strain evidence="2 3">Mal4</strain>
    </source>
</reference>
<dbReference type="OrthoDB" id="280208at2"/>
<dbReference type="SMART" id="SM00567">
    <property type="entry name" value="EZ_HEAT"/>
    <property type="match status" value="4"/>
</dbReference>
<dbReference type="SUPFAM" id="SSF48371">
    <property type="entry name" value="ARM repeat"/>
    <property type="match status" value="1"/>
</dbReference>
<feature type="chain" id="PRO_5021794873" description="HEAT repeat protein" evidence="1">
    <location>
        <begin position="24"/>
        <end position="594"/>
    </location>
</feature>
<dbReference type="Pfam" id="PF13646">
    <property type="entry name" value="HEAT_2"/>
    <property type="match status" value="2"/>
</dbReference>
<dbReference type="AlphaFoldDB" id="A0A517Z4T7"/>
<dbReference type="KEGG" id="mri:Mal4_18070"/>
<evidence type="ECO:0000256" key="1">
    <source>
        <dbReference type="SAM" id="SignalP"/>
    </source>
</evidence>
<name>A0A517Z4T7_9PLAN</name>
<dbReference type="Gene3D" id="1.25.10.10">
    <property type="entry name" value="Leucine-rich Repeat Variant"/>
    <property type="match status" value="3"/>
</dbReference>
<keyword evidence="3" id="KW-1185">Reference proteome</keyword>
<protein>
    <recommendedName>
        <fullName evidence="4">HEAT repeat protein</fullName>
    </recommendedName>
</protein>